<dbReference type="InterPro" id="IPR011990">
    <property type="entry name" value="TPR-like_helical_dom_sf"/>
</dbReference>
<dbReference type="eggNOG" id="COG1352">
    <property type="taxonomic scope" value="Bacteria"/>
</dbReference>
<evidence type="ECO:0000256" key="1">
    <source>
        <dbReference type="ARBA" id="ARBA00022603"/>
    </source>
</evidence>
<dbReference type="PANTHER" id="PTHR24422">
    <property type="entry name" value="CHEMOTAXIS PROTEIN METHYLTRANSFERASE"/>
    <property type="match status" value="1"/>
</dbReference>
<dbReference type="PROSITE" id="PS50005">
    <property type="entry name" value="TPR"/>
    <property type="match status" value="1"/>
</dbReference>
<dbReference type="SUPFAM" id="SSF53335">
    <property type="entry name" value="S-adenosyl-L-methionine-dependent methyltransferases"/>
    <property type="match status" value="1"/>
</dbReference>
<name>T2GAW6_MEGG1</name>
<gene>
    <name evidence="6" type="ORF">DGI_1943</name>
</gene>
<accession>T2GAW6</accession>
<keyword evidence="1 6" id="KW-0489">Methyltransferase</keyword>
<keyword evidence="3" id="KW-0949">S-adenosyl-L-methionine</keyword>
<proteinExistence type="predicted"/>
<feature type="repeat" description="TPR" evidence="4">
    <location>
        <begin position="382"/>
        <end position="415"/>
    </location>
</feature>
<evidence type="ECO:0000259" key="5">
    <source>
        <dbReference type="PROSITE" id="PS50123"/>
    </source>
</evidence>
<keyword evidence="2 6" id="KW-0808">Transferase</keyword>
<dbReference type="PATRIC" id="fig|1121448.10.peg.1898"/>
<dbReference type="EMBL" id="CP006585">
    <property type="protein sequence ID" value="AGW13720.1"/>
    <property type="molecule type" value="Genomic_DNA"/>
</dbReference>
<dbReference type="InterPro" id="IPR050903">
    <property type="entry name" value="Bact_Chemotaxis_MeTrfase"/>
</dbReference>
<dbReference type="GO" id="GO:0032259">
    <property type="term" value="P:methylation"/>
    <property type="evidence" value="ECO:0007669"/>
    <property type="project" value="UniProtKB-KW"/>
</dbReference>
<dbReference type="InterPro" id="IPR019734">
    <property type="entry name" value="TPR_rpt"/>
</dbReference>
<keyword evidence="7" id="KW-1185">Reference proteome</keyword>
<evidence type="ECO:0000313" key="7">
    <source>
        <dbReference type="Proteomes" id="UP000016587"/>
    </source>
</evidence>
<evidence type="ECO:0000256" key="3">
    <source>
        <dbReference type="ARBA" id="ARBA00022691"/>
    </source>
</evidence>
<dbReference type="InterPro" id="IPR029063">
    <property type="entry name" value="SAM-dependent_MTases_sf"/>
</dbReference>
<dbReference type="SMART" id="SM00138">
    <property type="entry name" value="MeTrc"/>
    <property type="match status" value="1"/>
</dbReference>
<dbReference type="GO" id="GO:0008757">
    <property type="term" value="F:S-adenosylmethionine-dependent methyltransferase activity"/>
    <property type="evidence" value="ECO:0007669"/>
    <property type="project" value="InterPro"/>
</dbReference>
<dbReference type="Gene3D" id="3.40.50.150">
    <property type="entry name" value="Vaccinia Virus protein VP39"/>
    <property type="match status" value="1"/>
</dbReference>
<evidence type="ECO:0000256" key="4">
    <source>
        <dbReference type="PROSITE-ProRule" id="PRU00339"/>
    </source>
</evidence>
<dbReference type="Gene3D" id="1.25.40.10">
    <property type="entry name" value="Tetratricopeptide repeat domain"/>
    <property type="match status" value="1"/>
</dbReference>
<evidence type="ECO:0000313" key="6">
    <source>
        <dbReference type="EMBL" id="AGW13720.1"/>
    </source>
</evidence>
<reference evidence="6 7" key="1">
    <citation type="journal article" date="2013" name="J. Bacteriol.">
        <title>Roles of HynAB and Ech, the only two hydrogenases found in the model sulfate reducer Desulfovibrio gigas.</title>
        <authorList>
            <person name="Morais-Silva F.O."/>
            <person name="Santos C.I."/>
            <person name="Rodrigues R."/>
            <person name="Pereira I.A."/>
            <person name="Rodrigues-Pousada C."/>
        </authorList>
    </citation>
    <scope>NUCLEOTIDE SEQUENCE [LARGE SCALE GENOMIC DNA]</scope>
    <source>
        <strain evidence="7">ATCC 19364 / DSM 1382 / NCIMB 9332 / VKM B-1759</strain>
    </source>
</reference>
<dbReference type="AlphaFoldDB" id="T2GAW6"/>
<dbReference type="PRINTS" id="PR00996">
    <property type="entry name" value="CHERMTFRASE"/>
</dbReference>
<dbReference type="KEGG" id="dgg:DGI_1943"/>
<dbReference type="PANTHER" id="PTHR24422:SF19">
    <property type="entry name" value="CHEMOTAXIS PROTEIN METHYLTRANSFERASE"/>
    <property type="match status" value="1"/>
</dbReference>
<dbReference type="InterPro" id="IPR022642">
    <property type="entry name" value="CheR_C"/>
</dbReference>
<dbReference type="Pfam" id="PF01739">
    <property type="entry name" value="CheR"/>
    <property type="match status" value="1"/>
</dbReference>
<dbReference type="Proteomes" id="UP000016587">
    <property type="component" value="Chromosome"/>
</dbReference>
<evidence type="ECO:0000256" key="2">
    <source>
        <dbReference type="ARBA" id="ARBA00022679"/>
    </source>
</evidence>
<dbReference type="STRING" id="1121448.DGI_1943"/>
<sequence>MLSPLLYRQVAQRIADRTGMAYLTDRQTDFERRLDAAARELGQELGVFASAIVSGGLTAAQWDVLADHLAVAETYFFREMRTLAMLEAHVLPALAQQADREQRGLRIWSAGCCTGEEPYTLAIMLHRAGLWRSGRENLLLATDLNPRFLHKAQAGGYRQWSFRGSPDWLLEYFVQESSQIRRIIPAIRKMVRFEQLNLASPGWPRDMCREFDLILCRNVLLYFTKDGMREVTARFTGRMAQGGWLVTAPAEAAHLMELELLEPVRLESALLFRKGGECSPWSCLLPEVQPSANMLEQADAEQDTRPYLPDGEWPESGSEPEVAAFPVAAKLEPVGLDAAVPAMEGDWPARAASLARQLADAGRLEEAGRWVAKALETARLDPALHHLDGVIHAAAGNEEDARKAWRKALYLDPSLVMTRYLLLCLERDAGAVAAVATHARVLLDQLQGLPPDALAPNAEGLSAGRLRELVEQVLFME</sequence>
<reference evidence="7" key="2">
    <citation type="submission" date="2013-07" db="EMBL/GenBank/DDBJ databases">
        <authorList>
            <person name="Morais-Silva F.O."/>
            <person name="Rezende A.M."/>
            <person name="Pimentel C."/>
            <person name="Resende D.M."/>
            <person name="Santos C.I."/>
            <person name="Clemente C."/>
            <person name="de Oliveira L.M."/>
            <person name="da Silva S.M."/>
            <person name="Costa D.A."/>
            <person name="Varela-Raposo A."/>
            <person name="Horacio E.C.A."/>
            <person name="Matos M."/>
            <person name="Flores O."/>
            <person name="Ruiz J.C."/>
            <person name="Rodrigues-Pousada C."/>
        </authorList>
    </citation>
    <scope>NUCLEOTIDE SEQUENCE [LARGE SCALE GENOMIC DNA]</scope>
    <source>
        <strain evidence="7">ATCC 19364 / DSM 1382 / NCIMB 9332 / VKM B-1759</strain>
    </source>
</reference>
<protein>
    <submittedName>
        <fullName evidence="6">Putative CheR-type MCP methyltransferase</fullName>
    </submittedName>
</protein>
<dbReference type="PROSITE" id="PS50123">
    <property type="entry name" value="CHER"/>
    <property type="match status" value="1"/>
</dbReference>
<dbReference type="SUPFAM" id="SSF48452">
    <property type="entry name" value="TPR-like"/>
    <property type="match status" value="1"/>
</dbReference>
<feature type="domain" description="CheR-type methyltransferase" evidence="5">
    <location>
        <begin position="1"/>
        <end position="277"/>
    </location>
</feature>
<keyword evidence="4" id="KW-0802">TPR repeat</keyword>
<organism evidence="6 7">
    <name type="scientific">Megalodesulfovibrio gigas (strain ATCC 19364 / DSM 1382 / NCIMB 9332 / VKM B-1759)</name>
    <name type="common">Desulfovibrio gigas</name>
    <dbReference type="NCBI Taxonomy" id="1121448"/>
    <lineage>
        <taxon>Bacteria</taxon>
        <taxon>Pseudomonadati</taxon>
        <taxon>Thermodesulfobacteriota</taxon>
        <taxon>Desulfovibrionia</taxon>
        <taxon>Desulfovibrionales</taxon>
        <taxon>Desulfovibrionaceae</taxon>
        <taxon>Megalodesulfovibrio</taxon>
    </lineage>
</organism>
<dbReference type="HOGENOM" id="CLU_025854_4_1_7"/>
<dbReference type="InterPro" id="IPR000780">
    <property type="entry name" value="CheR_MeTrfase"/>
</dbReference>